<evidence type="ECO:0000313" key="2">
    <source>
        <dbReference type="EMBL" id="KEQ11306.1"/>
    </source>
</evidence>
<dbReference type="Pfam" id="PF06356">
    <property type="entry name" value="DUF1064"/>
    <property type="match status" value="1"/>
</dbReference>
<dbReference type="eggNOG" id="ENOG5032YA0">
    <property type="taxonomic scope" value="Bacteria"/>
</dbReference>
<organism evidence="2 3">
    <name type="scientific">Endozoicomonas montiporae</name>
    <dbReference type="NCBI Taxonomy" id="1027273"/>
    <lineage>
        <taxon>Bacteria</taxon>
        <taxon>Pseudomonadati</taxon>
        <taxon>Pseudomonadota</taxon>
        <taxon>Gammaproteobacteria</taxon>
        <taxon>Oceanospirillales</taxon>
        <taxon>Endozoicomonadaceae</taxon>
        <taxon>Endozoicomonas</taxon>
    </lineage>
</organism>
<dbReference type="AlphaFoldDB" id="A0A081MYN3"/>
<gene>
    <name evidence="2" type="ORF">GZ77_26230</name>
    <name evidence="1" type="ORF">GZ77_26445</name>
</gene>
<dbReference type="EMBL" id="JOKG01000011">
    <property type="protein sequence ID" value="KEQ11241.1"/>
    <property type="molecule type" value="Genomic_DNA"/>
</dbReference>
<accession>A0A081MYN3</accession>
<keyword evidence="3" id="KW-1185">Reference proteome</keyword>
<evidence type="ECO:0000313" key="3">
    <source>
        <dbReference type="Proteomes" id="UP000028006"/>
    </source>
</evidence>
<protein>
    <recommendedName>
        <fullName evidence="4">DUF1064 domain-containing protein</fullName>
    </recommendedName>
</protein>
<name>A0A081MYN3_9GAMM</name>
<dbReference type="InterPro" id="IPR009414">
    <property type="entry name" value="DUF1064"/>
</dbReference>
<dbReference type="EMBL" id="JOKG01000009">
    <property type="protein sequence ID" value="KEQ11306.1"/>
    <property type="molecule type" value="Genomic_DNA"/>
</dbReference>
<evidence type="ECO:0008006" key="4">
    <source>
        <dbReference type="Google" id="ProtNLM"/>
    </source>
</evidence>
<proteinExistence type="predicted"/>
<evidence type="ECO:0000313" key="1">
    <source>
        <dbReference type="EMBL" id="KEQ11241.1"/>
    </source>
</evidence>
<comment type="caution">
    <text evidence="2">The sequence shown here is derived from an EMBL/GenBank/DDBJ whole genome shotgun (WGS) entry which is preliminary data.</text>
</comment>
<sequence>MRQKRAGKYNNKPTEVDGIKFHSQKEARYYSDLKIRVRLGEVEMFLMQVPFHLPGGVKYVADFLEFRSDETVVVIDVKGVRTDQYKTKKKLVEFYYPVTVVEA</sequence>
<reference evidence="2 3" key="1">
    <citation type="submission" date="2014-06" db="EMBL/GenBank/DDBJ databases">
        <title>Whole Genome Sequences of Three Symbiotic Endozoicomonas Bacteria.</title>
        <authorList>
            <person name="Neave M.J."/>
            <person name="Apprill A."/>
            <person name="Voolstra C.R."/>
        </authorList>
    </citation>
    <scope>NUCLEOTIDE SEQUENCE [LARGE SCALE GENOMIC DNA]</scope>
    <source>
        <strain evidence="2 3">LMG 24815</strain>
    </source>
</reference>
<dbReference type="Proteomes" id="UP000028006">
    <property type="component" value="Unassembled WGS sequence"/>
</dbReference>